<keyword evidence="4" id="KW-1185">Reference proteome</keyword>
<proteinExistence type="predicted"/>
<dbReference type="HOGENOM" id="CLU_105396_0_0_9"/>
<dbReference type="EMBL" id="BA000004">
    <property type="protein sequence ID" value="BAB06509.1"/>
    <property type="molecule type" value="Genomic_DNA"/>
</dbReference>
<reference evidence="3 4" key="1">
    <citation type="journal article" date="2000" name="Nucleic Acids Res.">
        <title>Complete genome sequence of the alkaliphilic bacterium Bacillus halodurans and genomic sequence comparison with Bacillus subtilis.</title>
        <authorList>
            <person name="Takami H."/>
            <person name="Nakasone K."/>
            <person name="Takaki Y."/>
            <person name="Maeno G."/>
            <person name="Sasaki R."/>
            <person name="Masui N."/>
            <person name="Fuji F."/>
            <person name="Hirama C."/>
            <person name="Nakamura Y."/>
            <person name="Ogasawara N."/>
            <person name="Kuhara S."/>
            <person name="Horikoshi K."/>
        </authorList>
    </citation>
    <scope>NUCLEOTIDE SEQUENCE [LARGE SCALE GENOMIC DNA]</scope>
    <source>
        <strain evidence="4">ATCC BAA-125 / DSM 18197 / FERM 7344 / JCM 9153 / C-125</strain>
    </source>
</reference>
<gene>
    <name evidence="3" type="primary">spoIIIAH</name>
</gene>
<keyword evidence="2" id="KW-1133">Transmembrane helix</keyword>
<dbReference type="eggNOG" id="ENOG5030IKQ">
    <property type="taxonomic scope" value="Bacteria"/>
</dbReference>
<evidence type="ECO:0000256" key="1">
    <source>
        <dbReference type="SAM" id="MobiDB-lite"/>
    </source>
</evidence>
<dbReference type="Pfam" id="PF12685">
    <property type="entry name" value="SpoIIIAH"/>
    <property type="match status" value="1"/>
</dbReference>
<evidence type="ECO:0000256" key="2">
    <source>
        <dbReference type="SAM" id="Phobius"/>
    </source>
</evidence>
<name>Q9K960_HALH5</name>
<dbReference type="GeneID" id="87598308"/>
<organism evidence="3 4">
    <name type="scientific">Halalkalibacterium halodurans (strain ATCC BAA-125 / DSM 18197 / FERM 7344 / JCM 9153 / C-125)</name>
    <name type="common">Bacillus halodurans</name>
    <dbReference type="NCBI Taxonomy" id="272558"/>
    <lineage>
        <taxon>Bacteria</taxon>
        <taxon>Bacillati</taxon>
        <taxon>Bacillota</taxon>
        <taxon>Bacilli</taxon>
        <taxon>Bacillales</taxon>
        <taxon>Bacillaceae</taxon>
        <taxon>Halalkalibacterium (ex Joshi et al. 2022)</taxon>
    </lineage>
</organism>
<dbReference type="RefSeq" id="WP_010898938.1">
    <property type="nucleotide sequence ID" value="NC_002570.2"/>
</dbReference>
<dbReference type="KEGG" id="bha:BH2790"/>
<feature type="compositionally biased region" description="Acidic residues" evidence="1">
    <location>
        <begin position="61"/>
        <end position="84"/>
    </location>
</feature>
<keyword evidence="2" id="KW-0472">Membrane</keyword>
<dbReference type="STRING" id="272558.gene:10728690"/>
<dbReference type="PIR" id="F83998">
    <property type="entry name" value="F83998"/>
</dbReference>
<protein>
    <submittedName>
        <fullName evidence="3">Mutants block sporulation after engulfment</fullName>
    </submittedName>
</protein>
<evidence type="ECO:0000313" key="4">
    <source>
        <dbReference type="Proteomes" id="UP000001258"/>
    </source>
</evidence>
<evidence type="ECO:0000313" key="3">
    <source>
        <dbReference type="EMBL" id="BAB06509.1"/>
    </source>
</evidence>
<dbReference type="InterPro" id="IPR038503">
    <property type="entry name" value="SpoIIIAH_sf"/>
</dbReference>
<dbReference type="Proteomes" id="UP000001258">
    <property type="component" value="Chromosome"/>
</dbReference>
<sequence>MVLKKQTVWLLTMLSLIVVLSAYYMMSPGGEDVAFVSDEELNDMQEEMERQLEEMDIDLDAEGEGEEVTVEEDEEMGAEAETDSDVGSISNVASNEVFATIRNQMIASREEMAENYTNIMGSPDATAEMKSEAFTKSQELQRLSQQEATLETLIKAQGYDDVLVLAEEEQVRIIVQAEELTAEQANEIMVMASKQLGSDRLVTVGHHNDSK</sequence>
<dbReference type="OrthoDB" id="2939102at2"/>
<dbReference type="AlphaFoldDB" id="Q9K960"/>
<keyword evidence="2" id="KW-0812">Transmembrane</keyword>
<feature type="region of interest" description="Disordered" evidence="1">
    <location>
        <begin position="61"/>
        <end position="86"/>
    </location>
</feature>
<feature type="transmembrane region" description="Helical" evidence="2">
    <location>
        <begin position="7"/>
        <end position="26"/>
    </location>
</feature>
<accession>Q9K960</accession>
<dbReference type="Gene3D" id="1.10.287.4300">
    <property type="entry name" value="Stage III sporulation protein AH-like"/>
    <property type="match status" value="1"/>
</dbReference>
<dbReference type="InterPro" id="IPR024232">
    <property type="entry name" value="SpoIIIAH"/>
</dbReference>